<accession>A0A9D1HCB6</accession>
<protein>
    <submittedName>
        <fullName evidence="1">DUF169 domain-containing protein</fullName>
    </submittedName>
</protein>
<reference evidence="1" key="1">
    <citation type="submission" date="2020-10" db="EMBL/GenBank/DDBJ databases">
        <authorList>
            <person name="Gilroy R."/>
        </authorList>
    </citation>
    <scope>NUCLEOTIDE SEQUENCE</scope>
    <source>
        <strain evidence="1">CHK176-22527</strain>
    </source>
</reference>
<evidence type="ECO:0000313" key="1">
    <source>
        <dbReference type="EMBL" id="HIT99406.1"/>
    </source>
</evidence>
<organism evidence="1 2">
    <name type="scientific">Candidatus Allocopromorpha excrementavium</name>
    <dbReference type="NCBI Taxonomy" id="2840741"/>
    <lineage>
        <taxon>Bacteria</taxon>
        <taxon>Bacillati</taxon>
        <taxon>Bacillota</taxon>
        <taxon>Clostridia</taxon>
        <taxon>Eubacteriales</taxon>
        <taxon>Eubacteriaceae</taxon>
        <taxon>Eubacteriaceae incertae sedis</taxon>
        <taxon>Candidatus Allocopromorpha</taxon>
    </lineage>
</organism>
<comment type="caution">
    <text evidence="1">The sequence shown here is derived from an EMBL/GenBank/DDBJ whole genome shotgun (WGS) entry which is preliminary data.</text>
</comment>
<name>A0A9D1HCB6_9FIRM</name>
<evidence type="ECO:0000313" key="2">
    <source>
        <dbReference type="Proteomes" id="UP000824159"/>
    </source>
</evidence>
<dbReference type="Pfam" id="PF02596">
    <property type="entry name" value="DUF169"/>
    <property type="match status" value="1"/>
</dbReference>
<reference evidence="1" key="2">
    <citation type="journal article" date="2021" name="PeerJ">
        <title>Extensive microbial diversity within the chicken gut microbiome revealed by metagenomics and culture.</title>
        <authorList>
            <person name="Gilroy R."/>
            <person name="Ravi A."/>
            <person name="Getino M."/>
            <person name="Pursley I."/>
            <person name="Horton D.L."/>
            <person name="Alikhan N.F."/>
            <person name="Baker D."/>
            <person name="Gharbi K."/>
            <person name="Hall N."/>
            <person name="Watson M."/>
            <person name="Adriaenssens E.M."/>
            <person name="Foster-Nyarko E."/>
            <person name="Jarju S."/>
            <person name="Secka A."/>
            <person name="Antonio M."/>
            <person name="Oren A."/>
            <person name="Chaudhuri R.R."/>
            <person name="La Ragione R."/>
            <person name="Hildebrand F."/>
            <person name="Pallen M.J."/>
        </authorList>
    </citation>
    <scope>NUCLEOTIDE SEQUENCE</scope>
    <source>
        <strain evidence="1">CHK176-22527</strain>
    </source>
</reference>
<proteinExistence type="predicted"/>
<dbReference type="InterPro" id="IPR003748">
    <property type="entry name" value="DUF169"/>
</dbReference>
<dbReference type="Proteomes" id="UP000824159">
    <property type="component" value="Unassembled WGS sequence"/>
</dbReference>
<sequence length="253" mass="28260">MSYSEFVSELKLENRVIAVTRVNSADEKTDDIFGCVYKALKKVMEGKSLVLKKDSCSCGGFAHNSGLDDEMPAIPGGFGVFLSHGSDQMWTPPGEKFKCCPEIAEAMFDMLPKDVMDGYDAIKFEPYREGMKADIVTMFVDPDQLSGVLVLHGYGRAEYDTAIAGTVSGCASMLRIPFAEMKKEKPRAVITGTDIAQRNFVDENQVAISVSGWEFEKMLEVTGECYFHSPVFKKVRERIHKDEEKEKRYSILA</sequence>
<dbReference type="EMBL" id="DVLX01000044">
    <property type="protein sequence ID" value="HIT99406.1"/>
    <property type="molecule type" value="Genomic_DNA"/>
</dbReference>
<gene>
    <name evidence="1" type="ORF">IAD12_04025</name>
</gene>
<dbReference type="AlphaFoldDB" id="A0A9D1HCB6"/>